<feature type="transmembrane region" description="Helical" evidence="1">
    <location>
        <begin position="12"/>
        <end position="31"/>
    </location>
</feature>
<keyword evidence="1" id="KW-0472">Membrane</keyword>
<organism evidence="2 3">
    <name type="scientific">Sporosarcina thermotolerans</name>
    <dbReference type="NCBI Taxonomy" id="633404"/>
    <lineage>
        <taxon>Bacteria</taxon>
        <taxon>Bacillati</taxon>
        <taxon>Bacillota</taxon>
        <taxon>Bacilli</taxon>
        <taxon>Bacillales</taxon>
        <taxon>Caryophanaceae</taxon>
        <taxon>Sporosarcina</taxon>
    </lineage>
</organism>
<dbReference type="Proteomes" id="UP001271648">
    <property type="component" value="Unassembled WGS sequence"/>
</dbReference>
<reference evidence="2 3" key="1">
    <citation type="submission" date="2023-06" db="EMBL/GenBank/DDBJ databases">
        <title>Sporosarcina sp. nov., isolated from Korean traditional fermented seafood 'Jeotgal'.</title>
        <authorList>
            <person name="Yang A.I."/>
            <person name="Shin N.-R."/>
        </authorList>
    </citation>
    <scope>NUCLEOTIDE SEQUENCE [LARGE SCALE GENOMIC DNA]</scope>
    <source>
        <strain evidence="2 3">KCTC43456</strain>
    </source>
</reference>
<dbReference type="RefSeq" id="WP_283732193.1">
    <property type="nucleotide sequence ID" value="NZ_CP125968.1"/>
</dbReference>
<dbReference type="AlphaFoldDB" id="A0AAW9A9P2"/>
<comment type="caution">
    <text evidence="2">The sequence shown here is derived from an EMBL/GenBank/DDBJ whole genome shotgun (WGS) entry which is preliminary data.</text>
</comment>
<dbReference type="EMBL" id="JAUBDJ010000005">
    <property type="protein sequence ID" value="MDW0117338.1"/>
    <property type="molecule type" value="Genomic_DNA"/>
</dbReference>
<sequence>MINENGYSWPESILSLGIVMVIFGTLFPFYSHMSARLEMKRLEMHAAETVYHAAILHKSYGLSEGVNRIEEVTYIWTVNADSICVMYKSIETEVIKCINF</sequence>
<keyword evidence="1" id="KW-0812">Transmembrane</keyword>
<evidence type="ECO:0000313" key="3">
    <source>
        <dbReference type="Proteomes" id="UP001271648"/>
    </source>
</evidence>
<evidence type="ECO:0000313" key="2">
    <source>
        <dbReference type="EMBL" id="MDW0117338.1"/>
    </source>
</evidence>
<keyword evidence="3" id="KW-1185">Reference proteome</keyword>
<proteinExistence type="predicted"/>
<keyword evidence="1" id="KW-1133">Transmembrane helix</keyword>
<protein>
    <recommendedName>
        <fullName evidence="4">Type II secretion system protein</fullName>
    </recommendedName>
</protein>
<name>A0AAW9A9P2_9BACL</name>
<gene>
    <name evidence="2" type="ORF">QTL97_10365</name>
</gene>
<evidence type="ECO:0008006" key="4">
    <source>
        <dbReference type="Google" id="ProtNLM"/>
    </source>
</evidence>
<accession>A0AAW9A9P2</accession>
<evidence type="ECO:0000256" key="1">
    <source>
        <dbReference type="SAM" id="Phobius"/>
    </source>
</evidence>